<dbReference type="Gene3D" id="2.30.42.10">
    <property type="match status" value="1"/>
</dbReference>
<evidence type="ECO:0000259" key="12">
    <source>
        <dbReference type="PROSITE" id="PS50106"/>
    </source>
</evidence>
<evidence type="ECO:0000256" key="5">
    <source>
        <dbReference type="ARBA" id="ARBA00022553"/>
    </source>
</evidence>
<feature type="domain" description="ASD1" evidence="13">
    <location>
        <begin position="700"/>
        <end position="773"/>
    </location>
</feature>
<evidence type="ECO:0000259" key="13">
    <source>
        <dbReference type="PROSITE" id="PS51306"/>
    </source>
</evidence>
<dbReference type="GO" id="GO:0005912">
    <property type="term" value="C:adherens junction"/>
    <property type="evidence" value="ECO:0007669"/>
    <property type="project" value="TreeGrafter"/>
</dbReference>
<feature type="domain" description="PDZ" evidence="12">
    <location>
        <begin position="40"/>
        <end position="121"/>
    </location>
</feature>
<dbReference type="PANTHER" id="PTHR15012:SF8">
    <property type="entry name" value="PROTEIN SHROOM2"/>
    <property type="match status" value="1"/>
</dbReference>
<dbReference type="Pfam" id="PF08688">
    <property type="entry name" value="ASD1"/>
    <property type="match status" value="2"/>
</dbReference>
<evidence type="ECO:0000256" key="9">
    <source>
        <dbReference type="PROSITE-ProRule" id="PRU00637"/>
    </source>
</evidence>
<protein>
    <recommendedName>
        <fullName evidence="17">Protein Shroom2</fullName>
    </recommendedName>
</protein>
<dbReference type="EMBL" id="JAINUF010000009">
    <property type="protein sequence ID" value="KAJ8350448.1"/>
    <property type="molecule type" value="Genomic_DNA"/>
</dbReference>
<feature type="compositionally biased region" description="Pro residues" evidence="11">
    <location>
        <begin position="306"/>
        <end position="315"/>
    </location>
</feature>
<dbReference type="Pfam" id="PF08687">
    <property type="entry name" value="ASD2"/>
    <property type="match status" value="1"/>
</dbReference>
<feature type="compositionally biased region" description="Basic and acidic residues" evidence="11">
    <location>
        <begin position="887"/>
        <end position="899"/>
    </location>
</feature>
<dbReference type="GO" id="GO:0043296">
    <property type="term" value="C:apical junction complex"/>
    <property type="evidence" value="ECO:0007669"/>
    <property type="project" value="TreeGrafter"/>
</dbReference>
<dbReference type="Gene3D" id="6.10.250.3120">
    <property type="match status" value="1"/>
</dbReference>
<dbReference type="CDD" id="cd06750">
    <property type="entry name" value="PDZ_shroom2_3_4-like"/>
    <property type="match status" value="1"/>
</dbReference>
<feature type="compositionally biased region" description="Basic and acidic residues" evidence="11">
    <location>
        <begin position="782"/>
        <end position="800"/>
    </location>
</feature>
<feature type="compositionally biased region" description="Basic and acidic residues" evidence="11">
    <location>
        <begin position="1203"/>
        <end position="1216"/>
    </location>
</feature>
<feature type="compositionally biased region" description="Basic residues" evidence="11">
    <location>
        <begin position="986"/>
        <end position="996"/>
    </location>
</feature>
<keyword evidence="8" id="KW-0206">Cytoskeleton</keyword>
<feature type="compositionally biased region" description="Basic and acidic residues" evidence="11">
    <location>
        <begin position="966"/>
        <end position="975"/>
    </location>
</feature>
<feature type="compositionally biased region" description="Polar residues" evidence="11">
    <location>
        <begin position="630"/>
        <end position="640"/>
    </location>
</feature>
<feature type="compositionally biased region" description="Low complexity" evidence="11">
    <location>
        <begin position="392"/>
        <end position="409"/>
    </location>
</feature>
<keyword evidence="7 9" id="KW-0009">Actin-binding</keyword>
<feature type="compositionally biased region" description="Pro residues" evidence="11">
    <location>
        <begin position="726"/>
        <end position="738"/>
    </location>
</feature>
<evidence type="ECO:0000259" key="14">
    <source>
        <dbReference type="PROSITE" id="PS51307"/>
    </source>
</evidence>
<feature type="compositionally biased region" description="Polar residues" evidence="11">
    <location>
        <begin position="453"/>
        <end position="470"/>
    </location>
</feature>
<keyword evidence="6" id="KW-0493">Microtubule</keyword>
<keyword evidence="16" id="KW-1185">Reference proteome</keyword>
<feature type="region of interest" description="Disordered" evidence="11">
    <location>
        <begin position="272"/>
        <end position="318"/>
    </location>
</feature>
<dbReference type="InterPro" id="IPR027685">
    <property type="entry name" value="Shroom_fam"/>
</dbReference>
<evidence type="ECO:0000256" key="1">
    <source>
        <dbReference type="ARBA" id="ARBA00004245"/>
    </source>
</evidence>
<keyword evidence="5" id="KW-0597">Phosphoprotein</keyword>
<feature type="compositionally biased region" description="Polar residues" evidence="11">
    <location>
        <begin position="900"/>
        <end position="910"/>
    </location>
</feature>
<dbReference type="Pfam" id="PF00595">
    <property type="entry name" value="PDZ"/>
    <property type="match status" value="1"/>
</dbReference>
<dbReference type="SMART" id="SM00228">
    <property type="entry name" value="PDZ"/>
    <property type="match status" value="1"/>
</dbReference>
<feature type="region of interest" description="Disordered" evidence="11">
    <location>
        <begin position="332"/>
        <end position="697"/>
    </location>
</feature>
<feature type="compositionally biased region" description="Basic and acidic residues" evidence="11">
    <location>
        <begin position="1267"/>
        <end position="1276"/>
    </location>
</feature>
<feature type="compositionally biased region" description="Pro residues" evidence="11">
    <location>
        <begin position="1144"/>
        <end position="1164"/>
    </location>
</feature>
<proteinExistence type="inferred from homology"/>
<dbReference type="GO" id="GO:0030864">
    <property type="term" value="C:cortical actin cytoskeleton"/>
    <property type="evidence" value="ECO:0007669"/>
    <property type="project" value="TreeGrafter"/>
</dbReference>
<evidence type="ECO:0000313" key="16">
    <source>
        <dbReference type="Proteomes" id="UP001152622"/>
    </source>
</evidence>
<dbReference type="PROSITE" id="PS51306">
    <property type="entry name" value="ASD1"/>
    <property type="match status" value="1"/>
</dbReference>
<dbReference type="GO" id="GO:0007015">
    <property type="term" value="P:actin filament organization"/>
    <property type="evidence" value="ECO:0007669"/>
    <property type="project" value="TreeGrafter"/>
</dbReference>
<evidence type="ECO:0000256" key="4">
    <source>
        <dbReference type="ARBA" id="ARBA00022490"/>
    </source>
</evidence>
<feature type="domain" description="ASD2" evidence="14">
    <location>
        <begin position="1208"/>
        <end position="1497"/>
    </location>
</feature>
<comment type="caution">
    <text evidence="15">The sequence shown here is derived from an EMBL/GenBank/DDBJ whole genome shotgun (WGS) entry which is preliminary data.</text>
</comment>
<organism evidence="15 16">
    <name type="scientific">Synaphobranchus kaupii</name>
    <name type="common">Kaup's arrowtooth eel</name>
    <dbReference type="NCBI Taxonomy" id="118154"/>
    <lineage>
        <taxon>Eukaryota</taxon>
        <taxon>Metazoa</taxon>
        <taxon>Chordata</taxon>
        <taxon>Craniata</taxon>
        <taxon>Vertebrata</taxon>
        <taxon>Euteleostomi</taxon>
        <taxon>Actinopterygii</taxon>
        <taxon>Neopterygii</taxon>
        <taxon>Teleostei</taxon>
        <taxon>Anguilliformes</taxon>
        <taxon>Synaphobranchidae</taxon>
        <taxon>Synaphobranchus</taxon>
    </lineage>
</organism>
<dbReference type="PANTHER" id="PTHR15012">
    <property type="entry name" value="APICAL PROTEIN/SHROOM-RELATED"/>
    <property type="match status" value="1"/>
</dbReference>
<dbReference type="GO" id="GO:0005874">
    <property type="term" value="C:microtubule"/>
    <property type="evidence" value="ECO:0007669"/>
    <property type="project" value="UniProtKB-KW"/>
</dbReference>
<feature type="region of interest" description="Disordered" evidence="11">
    <location>
        <begin position="144"/>
        <end position="168"/>
    </location>
</feature>
<feature type="compositionally biased region" description="Polar residues" evidence="11">
    <location>
        <begin position="148"/>
        <end position="157"/>
    </location>
</feature>
<feature type="compositionally biased region" description="Basic and acidic residues" evidence="11">
    <location>
        <begin position="1169"/>
        <end position="1181"/>
    </location>
</feature>
<dbReference type="InterPro" id="IPR036034">
    <property type="entry name" value="PDZ_sf"/>
</dbReference>
<feature type="compositionally biased region" description="Basic and acidic residues" evidence="11">
    <location>
        <begin position="917"/>
        <end position="928"/>
    </location>
</feature>
<name>A0A9Q1F3S0_SYNKA</name>
<evidence type="ECO:0000256" key="7">
    <source>
        <dbReference type="ARBA" id="ARBA00023203"/>
    </source>
</evidence>
<keyword evidence="10" id="KW-0175">Coiled coil</keyword>
<evidence type="ECO:0000256" key="6">
    <source>
        <dbReference type="ARBA" id="ARBA00022701"/>
    </source>
</evidence>
<dbReference type="PROSITE" id="PS50106">
    <property type="entry name" value="PDZ"/>
    <property type="match status" value="1"/>
</dbReference>
<evidence type="ECO:0000256" key="10">
    <source>
        <dbReference type="SAM" id="Coils"/>
    </source>
</evidence>
<dbReference type="OrthoDB" id="10063560at2759"/>
<feature type="compositionally biased region" description="Basic and acidic residues" evidence="11">
    <location>
        <begin position="537"/>
        <end position="570"/>
    </location>
</feature>
<dbReference type="PROSITE" id="PS51307">
    <property type="entry name" value="ASD2"/>
    <property type="match status" value="1"/>
</dbReference>
<evidence type="ECO:0000313" key="15">
    <source>
        <dbReference type="EMBL" id="KAJ8350448.1"/>
    </source>
</evidence>
<reference evidence="15" key="1">
    <citation type="journal article" date="2023" name="Science">
        <title>Genome structures resolve the early diversification of teleost fishes.</title>
        <authorList>
            <person name="Parey E."/>
            <person name="Louis A."/>
            <person name="Montfort J."/>
            <person name="Bouchez O."/>
            <person name="Roques C."/>
            <person name="Iampietro C."/>
            <person name="Lluch J."/>
            <person name="Castinel A."/>
            <person name="Donnadieu C."/>
            <person name="Desvignes T."/>
            <person name="Floi Bucao C."/>
            <person name="Jouanno E."/>
            <person name="Wen M."/>
            <person name="Mejri S."/>
            <person name="Dirks R."/>
            <person name="Jansen H."/>
            <person name="Henkel C."/>
            <person name="Chen W.J."/>
            <person name="Zahm M."/>
            <person name="Cabau C."/>
            <person name="Klopp C."/>
            <person name="Thompson A.W."/>
            <person name="Robinson-Rechavi M."/>
            <person name="Braasch I."/>
            <person name="Lecointre G."/>
            <person name="Bobe J."/>
            <person name="Postlethwait J.H."/>
            <person name="Berthelot C."/>
            <person name="Roest Crollius H."/>
            <person name="Guiguen Y."/>
        </authorList>
    </citation>
    <scope>NUCLEOTIDE SEQUENCE</scope>
    <source>
        <strain evidence="15">WJC10195</strain>
    </source>
</reference>
<feature type="region of interest" description="Disordered" evidence="11">
    <location>
        <begin position="1"/>
        <end position="20"/>
    </location>
</feature>
<evidence type="ECO:0008006" key="17">
    <source>
        <dbReference type="Google" id="ProtNLM"/>
    </source>
</evidence>
<feature type="compositionally biased region" description="Basic and acidic residues" evidence="11">
    <location>
        <begin position="754"/>
        <end position="771"/>
    </location>
</feature>
<evidence type="ECO:0000256" key="3">
    <source>
        <dbReference type="ARBA" id="ARBA00022473"/>
    </source>
</evidence>
<feature type="region of interest" description="Disordered" evidence="11">
    <location>
        <begin position="719"/>
        <end position="1216"/>
    </location>
</feature>
<dbReference type="InterPro" id="IPR001478">
    <property type="entry name" value="PDZ"/>
</dbReference>
<evidence type="ECO:0000256" key="11">
    <source>
        <dbReference type="SAM" id="MobiDB-lite"/>
    </source>
</evidence>
<sequence>MDTSVERRSDPRFTARKHGPPLEILGPLEPRVGGGEGWRLVDVLLTGGAPWGFSLKGGLEYNEPLIITKVEEGSQAWAVRLQVGDEVVAVNDLPLSGYRQEAIGLVKGSHKTLVLGVRRRHEPVNRPHSWHSVKFSEAQSKALRRQTTDTVVSQSRYDASLSSDDLSSGWDQTNLQLVSNQFSSLGSMDSLEHCPHPYPTGHLTPAKPSNSTEYLGGSKLDSAYSSFSTGSGTPDHTLSRSNTASTESVACKAGAWDSQNWQSLDERQVVGHVGGRDSPRHSGSTAGGRSNMGPVWHVPEKKRTAPPSPPPPPLPVRSHSFAVTKVHEKEPVIPYCKAPNPYAEQRPPGQGRGADRASEGASRGHQMDDRGPGVRWSYNPPSKNDEPYPPHSSGSSSQQSSNKLSSLSSTEVPASHGLHSCAPRHQRQYSDESTFYPRPRAPPVATAPRASDAGSSYSSTPTNSLQQPSTEGHAWASTASITSALEPVPCVTAGHQPLLREEDSKGGVGVTQEAKETDRNSKSHKAKQPQPPPQRRSPNDQDRDRYGRHEGPPLERLADKPNGNERRSQGRDQGSQAESHYINYPLRKPEEEEGQALKPREVPRDVLLPPEDMRSQDGMGTEAGPRDPKNGQQVMQNNRYATALRNEIRNRKVQLHKSRSTAELTGPDQARAKEEGAEVSAETSASSSDGSFSSTYKDHLKEVQARVLQATSFRRRDLEPEALPFAPSPTPILHPEAPPHAGNVVSRIGGRKRFPPEKKVRSVSEPNKIHEMGVAGPEPELEPSRPAEHAGSLADRRKVFELTGKPVFQKPLLKQARQGSPEEPSGDRTKGGVRGGTNTSRAHPEGQRLGTFAEYEATWNVQRKPSEIRPTGKYHSADDILDPAVEEQTRTSYIHERSRSSPSTELQGQNILAPGRKSAEFSHPECKPTGHKGTPPRASEQKHGVLRGRQSPSQQDRFPEPPPEGAPRDDPESRGRAAPLPPDHGHPHHHRDRPHPRNPEAPPPYRESQSRGGSAPGEAALVAPRAPLQPKPEMCRRSEGAPSPRGDPRPGTGPEEGNRRATLGADNSQREPLPPPPPPPTSSSSSDPASQLHPPCPHVPQRPADQPPASLPHNAPCRMETLSETSNSSTEKKLPVRMIQEPENCPPSIPDEPPIGPAQEPRPPACVYREQRRAEGQDRAHPGAPLEAPPPQPASTNGVSPAEEQKREELARDIVDRDKSLADILDQSGMKTTMDLMKGIFPEGGVLLEGAEQRRKPAPRQTPQDPRISKERREEENMAAAVGMVTNSSYYYTSAPMAELLMKMKDMPGSDSEDELDMDLAHKKHQLIDSLSQKLRVLREVRESLLEDVRSNNALGEEVESGVERVCRPNEVDKFRMFVGDLDKVVSLLLSLSGRLARVENALNTLHEDAAEEKRTLTEKRKVLLRQHEDAKELKDNLDRRERVVSHILTSHLTDEHLADFRHFVKMKAALIMEQRKLDDKIKLGEEQLKCLMDSLPPDHRPPF</sequence>
<accession>A0A9Q1F3S0</accession>
<dbReference type="InterPro" id="IPR014800">
    <property type="entry name" value="ASD1_dom"/>
</dbReference>
<feature type="coiled-coil region" evidence="10">
    <location>
        <begin position="1396"/>
        <end position="1441"/>
    </location>
</feature>
<keyword evidence="4" id="KW-0963">Cytoplasm</keyword>
<feature type="compositionally biased region" description="Low complexity" evidence="11">
    <location>
        <begin position="678"/>
        <end position="694"/>
    </location>
</feature>
<dbReference type="FunFam" id="2.30.42.10:FF:000100">
    <property type="entry name" value="Shroom family member 2"/>
    <property type="match status" value="1"/>
</dbReference>
<dbReference type="GO" id="GO:0016324">
    <property type="term" value="C:apical plasma membrane"/>
    <property type="evidence" value="ECO:0007669"/>
    <property type="project" value="TreeGrafter"/>
</dbReference>
<feature type="region of interest" description="Disordered" evidence="11">
    <location>
        <begin position="1251"/>
        <end position="1276"/>
    </location>
</feature>
<comment type="similarity">
    <text evidence="2">Belongs to the shroom family.</text>
</comment>
<dbReference type="SUPFAM" id="SSF50156">
    <property type="entry name" value="PDZ domain-like"/>
    <property type="match status" value="1"/>
</dbReference>
<gene>
    <name evidence="15" type="ORF">SKAU_G00255780</name>
</gene>
<feature type="compositionally biased region" description="Pro residues" evidence="11">
    <location>
        <begin position="1072"/>
        <end position="1081"/>
    </location>
</feature>
<feature type="compositionally biased region" description="Low complexity" evidence="11">
    <location>
        <begin position="1120"/>
        <end position="1129"/>
    </location>
</feature>
<feature type="compositionally biased region" description="Basic and acidic residues" evidence="11">
    <location>
        <begin position="1"/>
        <end position="13"/>
    </location>
</feature>
<feature type="region of interest" description="Disordered" evidence="11">
    <location>
        <begin position="196"/>
        <end position="217"/>
    </location>
</feature>
<dbReference type="GO" id="GO:0051015">
    <property type="term" value="F:actin filament binding"/>
    <property type="evidence" value="ECO:0007669"/>
    <property type="project" value="InterPro"/>
</dbReference>
<evidence type="ECO:0000256" key="8">
    <source>
        <dbReference type="ARBA" id="ARBA00023212"/>
    </source>
</evidence>
<dbReference type="InterPro" id="IPR014799">
    <property type="entry name" value="ASD2_dom"/>
</dbReference>
<evidence type="ECO:0000256" key="2">
    <source>
        <dbReference type="ARBA" id="ARBA00006469"/>
    </source>
</evidence>
<feature type="compositionally biased region" description="Pro residues" evidence="11">
    <location>
        <begin position="1094"/>
        <end position="1110"/>
    </location>
</feature>
<dbReference type="Proteomes" id="UP001152622">
    <property type="component" value="Chromosome 9"/>
</dbReference>
<keyword evidence="3" id="KW-0217">Developmental protein</keyword>
<comment type="subcellular location">
    <subcellularLocation>
        <location evidence="1">Cytoplasm</location>
        <location evidence="1">Cytoskeleton</location>
    </subcellularLocation>
</comment>